<evidence type="ECO:0000313" key="4">
    <source>
        <dbReference type="Proteomes" id="UP001240777"/>
    </source>
</evidence>
<evidence type="ECO:0000313" key="1">
    <source>
        <dbReference type="EMBL" id="MDO7252688.1"/>
    </source>
</evidence>
<dbReference type="Proteomes" id="UP001240777">
    <property type="component" value="Unassembled WGS sequence"/>
</dbReference>
<gene>
    <name evidence="1" type="ORF">Q5I04_01980</name>
    <name evidence="2" type="ORF">Q5I06_01980</name>
</gene>
<dbReference type="EMBL" id="JAUPEV010000002">
    <property type="protein sequence ID" value="MDO7252688.1"/>
    <property type="molecule type" value="Genomic_DNA"/>
</dbReference>
<proteinExistence type="predicted"/>
<organism evidence="2 3">
    <name type="scientific">Helicobacter cappadocius</name>
    <dbReference type="NCBI Taxonomy" id="3063998"/>
    <lineage>
        <taxon>Bacteria</taxon>
        <taxon>Pseudomonadati</taxon>
        <taxon>Campylobacterota</taxon>
        <taxon>Epsilonproteobacteria</taxon>
        <taxon>Campylobacterales</taxon>
        <taxon>Helicobacteraceae</taxon>
        <taxon>Helicobacter</taxon>
    </lineage>
</organism>
<comment type="caution">
    <text evidence="2">The sequence shown here is derived from an EMBL/GenBank/DDBJ whole genome shotgun (WGS) entry which is preliminary data.</text>
</comment>
<accession>A0AA90PTP7</accession>
<keyword evidence="4" id="KW-1185">Reference proteome</keyword>
<dbReference type="Proteomes" id="UP001177258">
    <property type="component" value="Unassembled WGS sequence"/>
</dbReference>
<reference evidence="1" key="2">
    <citation type="submission" date="2023-07" db="EMBL/GenBank/DDBJ databases">
        <authorList>
            <person name="Aydin F."/>
            <person name="Tarhane S."/>
            <person name="Saticioglu I.B."/>
            <person name="Karakaya E."/>
            <person name="Abay S."/>
            <person name="Guran O."/>
            <person name="Bozkurt E."/>
            <person name="Uzum N."/>
            <person name="Olgun K."/>
            <person name="Jablonski D."/>
        </authorList>
    </citation>
    <scope>NUCLEOTIDE SEQUENCE</scope>
    <source>
        <strain evidence="1">Faydin-H75</strain>
    </source>
</reference>
<name>A0AA90PTP7_9HELI</name>
<dbReference type="RefSeq" id="WP_305516530.1">
    <property type="nucleotide sequence ID" value="NZ_JAUPEV010000002.1"/>
</dbReference>
<sequence>MIKKNPLIIPRYIQKQPIDLLIENYLNKQFYLYEIDNDLEILQKVKIPKDIFKNFVAFFSRWEFDVFMPFRLNQDDLDFFKSQIGFVKLDVDSCVDVFLNSQYVNISFDNNQIHIEAIPFSKLQTFSELIPKEFFPQYRECDEELKIISKIIKEEGFHKTYFIGRSLHLDFIYKSEDSYKRTIIKNNIYPKLLREFSYVYKPSVEQIDDFIRGGVIKNSFIVDNFINNNYDELSLGYEGPRYAKTNNINLILQYNNYFKIYKLSNMQRKLIKKYFYKPLPSDHFYLGILQISENSFIIPTPKAYLQIYNEGGYLIMTIFFPSNFDLNELIKIFGMKKTREVLTSDSKLYPDKKQLLKISKIIKFDYLDDYYYELGVTF</sequence>
<dbReference type="AlphaFoldDB" id="A0AA90PTP7"/>
<dbReference type="EMBL" id="JAUYZK010000002">
    <property type="protein sequence ID" value="MDP2538555.1"/>
    <property type="molecule type" value="Genomic_DNA"/>
</dbReference>
<reference evidence="1 3" key="3">
    <citation type="journal article" date="2024" name="Syst. Appl. Microbiol.">
        <title>Helicobacter cappadocius sp. nov., from lizards: The first psychrotrophic Helicobacter species.</title>
        <authorList>
            <person name="Aydin F."/>
            <person name="Tarhane S."/>
            <person name="Karakaya E."/>
            <person name="Abay S."/>
            <person name="Kayman T."/>
            <person name="Guran O."/>
            <person name="Bozkurt E."/>
            <person name="Uzum N."/>
            <person name="Avci A."/>
            <person name="Olgun K."/>
            <person name="Jablonski D."/>
            <person name="Guran C."/>
            <person name="Burcin Saticioglu I."/>
        </authorList>
    </citation>
    <scope>NUCLEOTIDE SEQUENCE [LARGE SCALE GENOMIC DNA]</scope>
    <source>
        <strain evidence="1">Faydin-H75</strain>
        <strain evidence="3">faydin-H76</strain>
    </source>
</reference>
<protein>
    <submittedName>
        <fullName evidence="2">Uncharacterized protein</fullName>
    </submittedName>
</protein>
<reference evidence="2 4" key="1">
    <citation type="submission" date="2023-07" db="EMBL/GenBank/DDBJ databases">
        <title>Unpublished Manusciprt.</title>
        <authorList>
            <person name="Aydin F."/>
            <person name="Tarhane S."/>
            <person name="Saticioglu I.B."/>
            <person name="Karakaya E."/>
            <person name="Abay S."/>
            <person name="Guran O."/>
            <person name="Bozkurt E."/>
            <person name="Uzum N."/>
            <person name="Olgun K."/>
            <person name="Jablonski D."/>
        </authorList>
    </citation>
    <scope>NUCLEOTIDE SEQUENCE</scope>
    <source>
        <strain evidence="4">faydin-H75</strain>
        <strain evidence="2">Faydin-H76</strain>
    </source>
</reference>
<evidence type="ECO:0000313" key="2">
    <source>
        <dbReference type="EMBL" id="MDP2538555.1"/>
    </source>
</evidence>
<evidence type="ECO:0000313" key="3">
    <source>
        <dbReference type="Proteomes" id="UP001177258"/>
    </source>
</evidence>